<dbReference type="GO" id="GO:0005829">
    <property type="term" value="C:cytosol"/>
    <property type="evidence" value="ECO:0007669"/>
    <property type="project" value="UniProtKB-SubCell"/>
</dbReference>
<name>A0AAD7UFM6_9STRA</name>
<evidence type="ECO:0000313" key="13">
    <source>
        <dbReference type="EMBL" id="KAJ8604288.1"/>
    </source>
</evidence>
<dbReference type="PANTHER" id="PTHR45989">
    <property type="entry name" value="TRANSLATION INITIATION FACTOR EIF-2B SUBUNIT GAMMA"/>
    <property type="match status" value="1"/>
</dbReference>
<keyword evidence="14" id="KW-1185">Reference proteome</keyword>
<evidence type="ECO:0000256" key="10">
    <source>
        <dbReference type="SAM" id="MobiDB-lite"/>
    </source>
</evidence>
<evidence type="ECO:0000256" key="6">
    <source>
        <dbReference type="ARBA" id="ARBA00044196"/>
    </source>
</evidence>
<evidence type="ECO:0000256" key="9">
    <source>
        <dbReference type="ARBA" id="ARBA00046432"/>
    </source>
</evidence>
<evidence type="ECO:0000259" key="11">
    <source>
        <dbReference type="Pfam" id="PF00483"/>
    </source>
</evidence>
<evidence type="ECO:0000256" key="1">
    <source>
        <dbReference type="ARBA" id="ARBA00004514"/>
    </source>
</evidence>
<dbReference type="PANTHER" id="PTHR45989:SF1">
    <property type="entry name" value="TRANSLATION INITIATION FACTOR EIF-2B SUBUNIT GAMMA"/>
    <property type="match status" value="1"/>
</dbReference>
<feature type="compositionally biased region" description="Polar residues" evidence="10">
    <location>
        <begin position="455"/>
        <end position="464"/>
    </location>
</feature>
<evidence type="ECO:0000256" key="3">
    <source>
        <dbReference type="ARBA" id="ARBA00022490"/>
    </source>
</evidence>
<sequence length="464" mass="49729">MFHGCVILAGTSGESRFFPITEGLPKAVLPVGNRPLVTYLLRTLLVKCGVARCVVVTTSRYERAVRGAVADFRNADVAVVDEMVGSAGAVREALSNDEGLRQCREVLVVSGECCLGFRSVLRLVETHRLQGVDCTMLVRRGTDDAEDSEVMVLSGDRVADKVSAMELDDDAEDGEGRIRVAKALLRRSPRLVVRTDLLDVHAYVFSKEALLGAIENGGPSQSLRADVVPGLATAYFRAPPEDLVEGYDLYERMMADDDDDGGGGGGSIRPRGVVAVVAKEPRQQQQQPRAQQREGGDAEEKEEDDDPVGAEFVARIRSIGAYAQLCRHVVARANLTFPLDGKILKRDGALVGPDARLGEKVTLKNTTIGARAVIGTRCKINNSVVFDDAVIEEGCVVQNSIVCKRATVKTKSNLNEVQVGEAAVVPANSQLKQEAFTAGSFGDDDDDDDDDEDPISSSGPASLG</sequence>
<feature type="region of interest" description="Disordered" evidence="10">
    <location>
        <begin position="435"/>
        <end position="464"/>
    </location>
</feature>
<feature type="region of interest" description="Disordered" evidence="10">
    <location>
        <begin position="279"/>
        <end position="308"/>
    </location>
</feature>
<gene>
    <name evidence="13" type="ORF">CTAYLR_002500</name>
</gene>
<dbReference type="GO" id="GO:0002183">
    <property type="term" value="P:cytoplasmic translational initiation"/>
    <property type="evidence" value="ECO:0007669"/>
    <property type="project" value="TreeGrafter"/>
</dbReference>
<dbReference type="Pfam" id="PF25084">
    <property type="entry name" value="LbH_EIF2B"/>
    <property type="match status" value="1"/>
</dbReference>
<dbReference type="Proteomes" id="UP001230188">
    <property type="component" value="Unassembled WGS sequence"/>
</dbReference>
<reference evidence="13" key="1">
    <citation type="submission" date="2023-01" db="EMBL/GenBank/DDBJ databases">
        <title>Metagenome sequencing of chrysophaentin producing Chrysophaeum taylorii.</title>
        <authorList>
            <person name="Davison J."/>
            <person name="Bewley C."/>
        </authorList>
    </citation>
    <scope>NUCLEOTIDE SEQUENCE</scope>
    <source>
        <strain evidence="13">NIES-1699</strain>
    </source>
</reference>
<dbReference type="SUPFAM" id="SSF53448">
    <property type="entry name" value="Nucleotide-diphospho-sugar transferases"/>
    <property type="match status" value="1"/>
</dbReference>
<accession>A0AAD7UFM6</accession>
<protein>
    <recommendedName>
        <fullName evidence="6">Translation initiation factor eIF2B subunit gamma</fullName>
    </recommendedName>
    <alternativeName>
        <fullName evidence="7">eIF2B GDP-GTP exchange factor subunit gamma</fullName>
    </alternativeName>
</protein>
<evidence type="ECO:0000256" key="2">
    <source>
        <dbReference type="ARBA" id="ARBA00007878"/>
    </source>
</evidence>
<feature type="compositionally biased region" description="Acidic residues" evidence="10">
    <location>
        <begin position="442"/>
        <end position="454"/>
    </location>
</feature>
<dbReference type="GO" id="GO:0005851">
    <property type="term" value="C:eukaryotic translation initiation factor 2B complex"/>
    <property type="evidence" value="ECO:0007669"/>
    <property type="project" value="TreeGrafter"/>
</dbReference>
<dbReference type="AlphaFoldDB" id="A0AAD7UFM6"/>
<comment type="subcellular location">
    <subcellularLocation>
        <location evidence="1">Cytoplasm</location>
        <location evidence="1">Cytosol</location>
    </subcellularLocation>
</comment>
<comment type="caution">
    <text evidence="13">The sequence shown here is derived from an EMBL/GenBank/DDBJ whole genome shotgun (WGS) entry which is preliminary data.</text>
</comment>
<dbReference type="Gene3D" id="2.160.10.10">
    <property type="entry name" value="Hexapeptide repeat proteins"/>
    <property type="match status" value="1"/>
</dbReference>
<evidence type="ECO:0000256" key="4">
    <source>
        <dbReference type="ARBA" id="ARBA00022540"/>
    </source>
</evidence>
<feature type="domain" description="Nucleotidyl transferase" evidence="11">
    <location>
        <begin position="6"/>
        <end position="138"/>
    </location>
</feature>
<dbReference type="Pfam" id="PF00483">
    <property type="entry name" value="NTP_transferase"/>
    <property type="match status" value="1"/>
</dbReference>
<organism evidence="13 14">
    <name type="scientific">Chrysophaeum taylorii</name>
    <dbReference type="NCBI Taxonomy" id="2483200"/>
    <lineage>
        <taxon>Eukaryota</taxon>
        <taxon>Sar</taxon>
        <taxon>Stramenopiles</taxon>
        <taxon>Ochrophyta</taxon>
        <taxon>Pelagophyceae</taxon>
        <taxon>Pelagomonadales</taxon>
        <taxon>Pelagomonadaceae</taxon>
        <taxon>Chrysophaeum</taxon>
    </lineage>
</organism>
<dbReference type="GO" id="GO:0003743">
    <property type="term" value="F:translation initiation factor activity"/>
    <property type="evidence" value="ECO:0007669"/>
    <property type="project" value="UniProtKB-KW"/>
</dbReference>
<dbReference type="Gene3D" id="3.90.550.10">
    <property type="entry name" value="Spore Coat Polysaccharide Biosynthesis Protein SpsA, Chain A"/>
    <property type="match status" value="1"/>
</dbReference>
<comment type="similarity">
    <text evidence="2">Belongs to the eIF-2B gamma/epsilon subunits family.</text>
</comment>
<dbReference type="InterPro" id="IPR029044">
    <property type="entry name" value="Nucleotide-diphossugar_trans"/>
</dbReference>
<comment type="function">
    <text evidence="8">Acts as a component of the translation initiation factor 2B (eIF2B) complex, which catalyzes the exchange of GDP for GTP on the eukaryotic initiation factor 2 (eIF2) complex gamma subunit. Its guanine nucleotide exchange factor activity is repressed when bound to eIF2 complex phosphorylated on the alpha subunit, thereby limiting the amount of methionyl-initiator methionine tRNA available to the ribosome and consequently global translation is repressed.</text>
</comment>
<dbReference type="InterPro" id="IPR056764">
    <property type="entry name" value="LbH_EIF2B3/5"/>
</dbReference>
<dbReference type="InterPro" id="IPR051960">
    <property type="entry name" value="eIF2B_gamma"/>
</dbReference>
<evidence type="ECO:0000259" key="12">
    <source>
        <dbReference type="Pfam" id="PF25084"/>
    </source>
</evidence>
<keyword evidence="4" id="KW-0396">Initiation factor</keyword>
<keyword evidence="5" id="KW-0648">Protein biosynthesis</keyword>
<evidence type="ECO:0000256" key="5">
    <source>
        <dbReference type="ARBA" id="ARBA00022917"/>
    </source>
</evidence>
<dbReference type="GO" id="GO:0005085">
    <property type="term" value="F:guanyl-nucleotide exchange factor activity"/>
    <property type="evidence" value="ECO:0007669"/>
    <property type="project" value="TreeGrafter"/>
</dbReference>
<feature type="compositionally biased region" description="Acidic residues" evidence="10">
    <location>
        <begin position="299"/>
        <end position="308"/>
    </location>
</feature>
<proteinExistence type="inferred from homology"/>
<evidence type="ECO:0000256" key="8">
    <source>
        <dbReference type="ARBA" id="ARBA00045373"/>
    </source>
</evidence>
<comment type="subunit">
    <text evidence="9">Component of the translation initiation factor 2B (eIF2B) complex which is a heterodecamer of two sets of five different subunits: alpha, beta, gamma, delta and epsilon. Subunits alpha, beta and delta comprise a regulatory subcomplex and subunits epsilon and gamma comprise a catalytic subcomplex. Within the complex, the hexameric regulatory complex resides at the center, with the two heterodimeric catalytic subcomplexes bound on opposite sides.</text>
</comment>
<evidence type="ECO:0000256" key="7">
    <source>
        <dbReference type="ARBA" id="ARBA00044229"/>
    </source>
</evidence>
<feature type="domain" description="EIF2B subunit epsilon/gamma LbH" evidence="12">
    <location>
        <begin position="349"/>
        <end position="419"/>
    </location>
</feature>
<dbReference type="EMBL" id="JAQMWT010000334">
    <property type="protein sequence ID" value="KAJ8604288.1"/>
    <property type="molecule type" value="Genomic_DNA"/>
</dbReference>
<keyword evidence="3" id="KW-0963">Cytoplasm</keyword>
<dbReference type="InterPro" id="IPR005835">
    <property type="entry name" value="NTP_transferase_dom"/>
</dbReference>
<evidence type="ECO:0000313" key="14">
    <source>
        <dbReference type="Proteomes" id="UP001230188"/>
    </source>
</evidence>